<dbReference type="InterPro" id="IPR015011">
    <property type="entry name" value="Threonyl-tRNA_syn_edit_dom_arc"/>
</dbReference>
<keyword evidence="3" id="KW-1185">Reference proteome</keyword>
<dbReference type="GO" id="GO:0008270">
    <property type="term" value="F:zinc ion binding"/>
    <property type="evidence" value="ECO:0007669"/>
    <property type="project" value="InterPro"/>
</dbReference>
<feature type="domain" description="Threonyl-tRNA synthetase editing" evidence="1">
    <location>
        <begin position="1"/>
        <end position="133"/>
    </location>
</feature>
<dbReference type="eggNOG" id="arCOG00401">
    <property type="taxonomic scope" value="Archaea"/>
</dbReference>
<dbReference type="Proteomes" id="UP000000262">
    <property type="component" value="Chromosome"/>
</dbReference>
<dbReference type="KEGG" id="iho:Igni_0396"/>
<dbReference type="RefSeq" id="WP_011998431.1">
    <property type="nucleotide sequence ID" value="NC_009776.1"/>
</dbReference>
<dbReference type="OrthoDB" id="372136at2157"/>
<gene>
    <name evidence="2" type="ordered locus">Igni_0396</name>
</gene>
<name>A8A9H7_IGNH4</name>
<dbReference type="STRING" id="453591.Igni_0396"/>
<dbReference type="Pfam" id="PF08915">
    <property type="entry name" value="tRNA-Thr_ED"/>
    <property type="match status" value="1"/>
</dbReference>
<keyword evidence="2" id="KW-0378">Hydrolase</keyword>
<evidence type="ECO:0000313" key="2">
    <source>
        <dbReference type="EMBL" id="ABU81579.1"/>
    </source>
</evidence>
<dbReference type="Gene3D" id="3.50.80.10">
    <property type="entry name" value="D-tyrosyl-tRNA(Tyr) deacylase"/>
    <property type="match status" value="1"/>
</dbReference>
<dbReference type="HOGENOM" id="CLU_140792_0_0_2"/>
<dbReference type="AlphaFoldDB" id="A8A9H7"/>
<sequence>MKALFIHAKKFCFKPTKKALKSAEELSSKEEVCRENPLVIFLTVEKGDTEELLEKLLEDVRVQFQRVKPSGLVLYPYAHLSNELAPPGEARELLRRACERLGEEFEVVCAPFGWYKEFLLHAHGHPLAELSRRYP</sequence>
<dbReference type="GO" id="GO:0005737">
    <property type="term" value="C:cytoplasm"/>
    <property type="evidence" value="ECO:0007669"/>
    <property type="project" value="InterPro"/>
</dbReference>
<evidence type="ECO:0000313" key="3">
    <source>
        <dbReference type="Proteomes" id="UP000000262"/>
    </source>
</evidence>
<accession>A8A9H7</accession>
<dbReference type="GO" id="GO:0005524">
    <property type="term" value="F:ATP binding"/>
    <property type="evidence" value="ECO:0007669"/>
    <property type="project" value="InterPro"/>
</dbReference>
<dbReference type="GO" id="GO:0016787">
    <property type="term" value="F:hydrolase activity"/>
    <property type="evidence" value="ECO:0007669"/>
    <property type="project" value="UniProtKB-KW"/>
</dbReference>
<organism evidence="2 3">
    <name type="scientific">Ignicoccus hospitalis (strain KIN4/I / DSM 18386 / JCM 14125)</name>
    <dbReference type="NCBI Taxonomy" id="453591"/>
    <lineage>
        <taxon>Archaea</taxon>
        <taxon>Thermoproteota</taxon>
        <taxon>Thermoprotei</taxon>
        <taxon>Desulfurococcales</taxon>
        <taxon>Desulfurococcaceae</taxon>
        <taxon>Ignicoccus</taxon>
    </lineage>
</organism>
<dbReference type="GeneID" id="5562072"/>
<protein>
    <submittedName>
        <fullName evidence="2">Ser-tRNA(Thr) hydrolase</fullName>
    </submittedName>
</protein>
<dbReference type="GO" id="GO:0004829">
    <property type="term" value="F:threonine-tRNA ligase activity"/>
    <property type="evidence" value="ECO:0007669"/>
    <property type="project" value="InterPro"/>
</dbReference>
<evidence type="ECO:0000259" key="1">
    <source>
        <dbReference type="Pfam" id="PF08915"/>
    </source>
</evidence>
<dbReference type="InterPro" id="IPR023509">
    <property type="entry name" value="DTD-like_sf"/>
</dbReference>
<dbReference type="EMBL" id="CP000816">
    <property type="protein sequence ID" value="ABU81579.1"/>
    <property type="molecule type" value="Genomic_DNA"/>
</dbReference>
<proteinExistence type="predicted"/>
<reference evidence="2 3" key="1">
    <citation type="journal article" date="2008" name="Genome Biol.">
        <title>A genomic analysis of the archaeal system Ignicoccus hospitalis-Nanoarchaeum equitans.</title>
        <authorList>
            <person name="Podar M."/>
            <person name="Anderson I."/>
            <person name="Makarova K.S."/>
            <person name="Elkins J.G."/>
            <person name="Ivanova N."/>
            <person name="Wall M.A."/>
            <person name="Lykidis A."/>
            <person name="Mavromatis K."/>
            <person name="Sun H."/>
            <person name="Hudson M.E."/>
            <person name="Chen W."/>
            <person name="Deciu C."/>
            <person name="Hutchison D."/>
            <person name="Eads J.R."/>
            <person name="Anderson A."/>
            <person name="Fernandes F."/>
            <person name="Szeto E."/>
            <person name="Lapidus A."/>
            <person name="Kyrpides N.C."/>
            <person name="Saier M.H.Jr."/>
            <person name="Richardson P.M."/>
            <person name="Rachel R."/>
            <person name="Huber H."/>
            <person name="Eisen J.A."/>
            <person name="Koonin E.V."/>
            <person name="Keller M."/>
            <person name="Stetter K.O."/>
        </authorList>
    </citation>
    <scope>NUCLEOTIDE SEQUENCE [LARGE SCALE GENOMIC DNA]</scope>
    <source>
        <strain evidence="3">KIN4/I / DSM 18386 / JCM 14125</strain>
    </source>
</reference>